<proteinExistence type="inferred from homology"/>
<dbReference type="GeneID" id="17272986"/>
<evidence type="ECO:0000313" key="4">
    <source>
        <dbReference type="EnsemblProtists" id="EOD27441"/>
    </source>
</evidence>
<dbReference type="RefSeq" id="XP_005779870.1">
    <property type="nucleotide sequence ID" value="XM_005779813.1"/>
</dbReference>
<evidence type="ECO:0000256" key="2">
    <source>
        <dbReference type="SAM" id="MobiDB-lite"/>
    </source>
</evidence>
<reference evidence="5" key="1">
    <citation type="journal article" date="2013" name="Nature">
        <title>Pan genome of the phytoplankton Emiliania underpins its global distribution.</title>
        <authorList>
            <person name="Read B.A."/>
            <person name="Kegel J."/>
            <person name="Klute M.J."/>
            <person name="Kuo A."/>
            <person name="Lefebvre S.C."/>
            <person name="Maumus F."/>
            <person name="Mayer C."/>
            <person name="Miller J."/>
            <person name="Monier A."/>
            <person name="Salamov A."/>
            <person name="Young J."/>
            <person name="Aguilar M."/>
            <person name="Claverie J.M."/>
            <person name="Frickenhaus S."/>
            <person name="Gonzalez K."/>
            <person name="Herman E.K."/>
            <person name="Lin Y.C."/>
            <person name="Napier J."/>
            <person name="Ogata H."/>
            <person name="Sarno A.F."/>
            <person name="Shmutz J."/>
            <person name="Schroeder D."/>
            <person name="de Vargas C."/>
            <person name="Verret F."/>
            <person name="von Dassow P."/>
            <person name="Valentin K."/>
            <person name="Van de Peer Y."/>
            <person name="Wheeler G."/>
            <person name="Dacks J.B."/>
            <person name="Delwiche C.F."/>
            <person name="Dyhrman S.T."/>
            <person name="Glockner G."/>
            <person name="John U."/>
            <person name="Richards T."/>
            <person name="Worden A.Z."/>
            <person name="Zhang X."/>
            <person name="Grigoriev I.V."/>
            <person name="Allen A.E."/>
            <person name="Bidle K."/>
            <person name="Borodovsky M."/>
            <person name="Bowler C."/>
            <person name="Brownlee C."/>
            <person name="Cock J.M."/>
            <person name="Elias M."/>
            <person name="Gladyshev V.N."/>
            <person name="Groth M."/>
            <person name="Guda C."/>
            <person name="Hadaegh A."/>
            <person name="Iglesias-Rodriguez M.D."/>
            <person name="Jenkins J."/>
            <person name="Jones B.M."/>
            <person name="Lawson T."/>
            <person name="Leese F."/>
            <person name="Lindquist E."/>
            <person name="Lobanov A."/>
            <person name="Lomsadze A."/>
            <person name="Malik S.B."/>
            <person name="Marsh M.E."/>
            <person name="Mackinder L."/>
            <person name="Mock T."/>
            <person name="Mueller-Roeber B."/>
            <person name="Pagarete A."/>
            <person name="Parker M."/>
            <person name="Probert I."/>
            <person name="Quesneville H."/>
            <person name="Raines C."/>
            <person name="Rensing S.A."/>
            <person name="Riano-Pachon D.M."/>
            <person name="Richier S."/>
            <person name="Rokitta S."/>
            <person name="Shiraiwa Y."/>
            <person name="Soanes D.M."/>
            <person name="van der Giezen M."/>
            <person name="Wahlund T.M."/>
            <person name="Williams B."/>
            <person name="Wilson W."/>
            <person name="Wolfe G."/>
            <person name="Wurch L.L."/>
        </authorList>
    </citation>
    <scope>NUCLEOTIDE SEQUENCE</scope>
</reference>
<dbReference type="PaxDb" id="2903-EOD27441"/>
<reference evidence="4" key="2">
    <citation type="submission" date="2024-10" db="UniProtKB">
        <authorList>
            <consortium name="EnsemblProtists"/>
        </authorList>
    </citation>
    <scope>IDENTIFICATION</scope>
</reference>
<sequence>MRATAACIAAPPEAAGAAPTAASAARLRAGRYSAYEQLRGPYDRAALQRFFALRPLEFGGRLVEFTRAAIAIRDSWRRESDDTQARGVRLREQLAVLGPVAVKLGQTLSQRPDILDEEICEELKPLQTTNKPFDDAEAMRLLSEELEWRGPIAPGVCAPECAEPDGAPLFASISASPIASASLGQVYKATLHDGSEVAVKGGGRTQRTPPSSAVGLAGRARAGWGDAVCPVATDFAVLTTVLYGIQSTGWGNGDLVEITDIVAAGVFEEMDYRNEAVNAQRFERSLDFLGYVSVPAAVPSLPPTPRVLVTEWVAGRLAEMRSRHLSDLSREEGTRMTNMAVDAVTASLVLTGFVHADPHEGNIMLGDDGRLYFLDFGLMSEVRAEIMEAFAYGIQCVLNKDWRGLVTAFVQTGFVGTGPSSAALPDHSSRLEARLLRSCRHAHRAMAAELEERMESVPGGTSRFGALSTVLFDMGNQWRMYTPPYIILLIRTFLTLEGIAGQVDPNFNIYEVSLPWAVRRALSPSTSAGEEALRGALLASDNTLRWDRVNELIEQQQLAAPAGEQQAVEAEGAAEGASAAAAAEGPVGGAATPPATADPLDAVRVLLGSPGGATLRRIARDLDSTELLTTLTTSRKTRHLRRLGVRMLAESLTQRFAAALSPPPKHERPPPLDAERPPPEQLPVSPASEALRRRRAERLAGVRRVLVASHLQRQVRAGWRGAAAIGAVGLLFFRVAVVAFCKAAVRTLPGAVGGIRRAVLRG</sequence>
<feature type="compositionally biased region" description="Basic and acidic residues" evidence="2">
    <location>
        <begin position="664"/>
        <end position="678"/>
    </location>
</feature>
<dbReference type="AlphaFoldDB" id="A0A0D3JVA6"/>
<feature type="region of interest" description="Disordered" evidence="2">
    <location>
        <begin position="563"/>
        <end position="595"/>
    </location>
</feature>
<dbReference type="STRING" id="2903.R1EWS5"/>
<protein>
    <recommendedName>
        <fullName evidence="3">ABC1 atypical kinase-like domain-containing protein</fullName>
    </recommendedName>
</protein>
<evidence type="ECO:0000313" key="5">
    <source>
        <dbReference type="Proteomes" id="UP000013827"/>
    </source>
</evidence>
<feature type="region of interest" description="Disordered" evidence="2">
    <location>
        <begin position="656"/>
        <end position="690"/>
    </location>
</feature>
<dbReference type="CDD" id="cd05121">
    <property type="entry name" value="ABC1_ADCK3-like"/>
    <property type="match status" value="1"/>
</dbReference>
<dbReference type="EnsemblProtists" id="EOD27441">
    <property type="protein sequence ID" value="EOD27441"/>
    <property type="gene ID" value="EMIHUDRAFT_457165"/>
</dbReference>
<dbReference type="Proteomes" id="UP000013827">
    <property type="component" value="Unassembled WGS sequence"/>
</dbReference>
<comment type="similarity">
    <text evidence="1">Belongs to the protein kinase superfamily. ADCK protein kinase family.</text>
</comment>
<organism evidence="4 5">
    <name type="scientific">Emiliania huxleyi (strain CCMP1516)</name>
    <dbReference type="NCBI Taxonomy" id="280463"/>
    <lineage>
        <taxon>Eukaryota</taxon>
        <taxon>Haptista</taxon>
        <taxon>Haptophyta</taxon>
        <taxon>Prymnesiophyceae</taxon>
        <taxon>Isochrysidales</taxon>
        <taxon>Noelaerhabdaceae</taxon>
        <taxon>Emiliania</taxon>
    </lineage>
</organism>
<dbReference type="InterPro" id="IPR004147">
    <property type="entry name" value="ABC1_dom"/>
</dbReference>
<dbReference type="Pfam" id="PF03109">
    <property type="entry name" value="ABC1"/>
    <property type="match status" value="2"/>
</dbReference>
<dbReference type="PANTHER" id="PTHR10566">
    <property type="entry name" value="CHAPERONE-ACTIVITY OF BC1 COMPLEX CABC1 -RELATED"/>
    <property type="match status" value="1"/>
</dbReference>
<dbReference type="SUPFAM" id="SSF56112">
    <property type="entry name" value="Protein kinase-like (PK-like)"/>
    <property type="match status" value="1"/>
</dbReference>
<keyword evidence="5" id="KW-1185">Reference proteome</keyword>
<feature type="domain" description="ABC1 atypical kinase-like" evidence="3">
    <location>
        <begin position="169"/>
        <end position="200"/>
    </location>
</feature>
<evidence type="ECO:0000256" key="1">
    <source>
        <dbReference type="ARBA" id="ARBA00009670"/>
    </source>
</evidence>
<dbReference type="OMA" id="SEWERQE"/>
<name>A0A0D3JVA6_EMIH1</name>
<dbReference type="HOGENOM" id="CLU_427286_0_0_1"/>
<feature type="domain" description="ABC1 atypical kinase-like" evidence="3">
    <location>
        <begin position="233"/>
        <end position="406"/>
    </location>
</feature>
<dbReference type="eggNOG" id="KOG1235">
    <property type="taxonomic scope" value="Eukaryota"/>
</dbReference>
<dbReference type="InterPro" id="IPR011009">
    <property type="entry name" value="Kinase-like_dom_sf"/>
</dbReference>
<dbReference type="KEGG" id="ehx:EMIHUDRAFT_457165"/>
<dbReference type="InterPro" id="IPR050154">
    <property type="entry name" value="UbiB_kinase"/>
</dbReference>
<dbReference type="PANTHER" id="PTHR10566:SF123">
    <property type="entry name" value="PROTEIN KINASE SUPERFAMILY PROTEIN"/>
    <property type="match status" value="1"/>
</dbReference>
<evidence type="ECO:0000259" key="3">
    <source>
        <dbReference type="Pfam" id="PF03109"/>
    </source>
</evidence>
<accession>A0A0D3JVA6</accession>